<evidence type="ECO:0000313" key="12">
    <source>
        <dbReference type="Proteomes" id="UP000081671"/>
    </source>
</evidence>
<name>A0A1S3F658_DIPOR</name>
<evidence type="ECO:0000256" key="6">
    <source>
        <dbReference type="ARBA" id="ARBA00022833"/>
    </source>
</evidence>
<evidence type="ECO:0000256" key="7">
    <source>
        <dbReference type="ARBA" id="ARBA00023125"/>
    </source>
</evidence>
<keyword evidence="7" id="KW-0238">DNA-binding</keyword>
<dbReference type="PANTHER" id="PTHR24381">
    <property type="entry name" value="ZINC FINGER PROTEIN"/>
    <property type="match status" value="1"/>
</dbReference>
<dbReference type="RefSeq" id="XP_012871509.1">
    <property type="nucleotide sequence ID" value="XM_013016055.1"/>
</dbReference>
<dbReference type="InterPro" id="IPR013087">
    <property type="entry name" value="Znf_C2H2_type"/>
</dbReference>
<dbReference type="SMART" id="SM00355">
    <property type="entry name" value="ZnF_C2H2"/>
    <property type="match status" value="6"/>
</dbReference>
<evidence type="ECO:0000256" key="2">
    <source>
        <dbReference type="ARBA" id="ARBA00006991"/>
    </source>
</evidence>
<dbReference type="AlphaFoldDB" id="A0A1S3F658"/>
<dbReference type="OrthoDB" id="427030at2759"/>
<protein>
    <submittedName>
        <fullName evidence="13">Zinc finger protein 33B-like</fullName>
    </submittedName>
</protein>
<evidence type="ECO:0000256" key="8">
    <source>
        <dbReference type="ARBA" id="ARBA00023242"/>
    </source>
</evidence>
<dbReference type="PROSITE" id="PS00028">
    <property type="entry name" value="ZINC_FINGER_C2H2_1"/>
    <property type="match status" value="5"/>
</dbReference>
<dbReference type="FunFam" id="3.30.160.60:FF:002343">
    <property type="entry name" value="Zinc finger protein 33A"/>
    <property type="match status" value="1"/>
</dbReference>
<evidence type="ECO:0000256" key="3">
    <source>
        <dbReference type="ARBA" id="ARBA00022723"/>
    </source>
</evidence>
<dbReference type="GO" id="GO:0005634">
    <property type="term" value="C:nucleus"/>
    <property type="evidence" value="ECO:0007669"/>
    <property type="project" value="UniProtKB-SubCell"/>
</dbReference>
<dbReference type="Gene3D" id="6.10.140.140">
    <property type="match status" value="2"/>
</dbReference>
<dbReference type="InParanoid" id="A0A1S3F658"/>
<dbReference type="PANTHER" id="PTHR24381:SF390">
    <property type="entry name" value="ZINC FINGER PROTEIN 37 HOMOLOG"/>
    <property type="match status" value="1"/>
</dbReference>
<feature type="domain" description="C2H2-type" evidence="10">
    <location>
        <begin position="482"/>
        <end position="509"/>
    </location>
</feature>
<dbReference type="FunFam" id="3.30.160.60:FF:000295">
    <property type="entry name" value="zinc finger protein 19"/>
    <property type="match status" value="1"/>
</dbReference>
<feature type="domain" description="C2H2-type" evidence="10">
    <location>
        <begin position="566"/>
        <end position="593"/>
    </location>
</feature>
<dbReference type="InterPro" id="IPR036236">
    <property type="entry name" value="Znf_C2H2_sf"/>
</dbReference>
<dbReference type="FunFam" id="3.30.160.60:FF:002254">
    <property type="entry name" value="Zinc finger protein 540"/>
    <property type="match status" value="1"/>
</dbReference>
<dbReference type="GO" id="GO:0000981">
    <property type="term" value="F:DNA-binding transcription factor activity, RNA polymerase II-specific"/>
    <property type="evidence" value="ECO:0007669"/>
    <property type="project" value="TreeGrafter"/>
</dbReference>
<evidence type="ECO:0000259" key="10">
    <source>
        <dbReference type="PROSITE" id="PS50157"/>
    </source>
</evidence>
<comment type="similarity">
    <text evidence="2">Belongs to the krueppel C2H2-type zinc-finger protein family.</text>
</comment>
<evidence type="ECO:0000256" key="4">
    <source>
        <dbReference type="ARBA" id="ARBA00022737"/>
    </source>
</evidence>
<dbReference type="FunFam" id="3.30.160.60:FF:001498">
    <property type="entry name" value="Zinc finger protein 404"/>
    <property type="match status" value="2"/>
</dbReference>
<feature type="domain" description="KRAB" evidence="11">
    <location>
        <begin position="22"/>
        <end position="93"/>
    </location>
</feature>
<feature type="domain" description="C2H2-type" evidence="10">
    <location>
        <begin position="538"/>
        <end position="565"/>
    </location>
</feature>
<keyword evidence="6" id="KW-0862">Zinc</keyword>
<evidence type="ECO:0000256" key="1">
    <source>
        <dbReference type="ARBA" id="ARBA00004123"/>
    </source>
</evidence>
<gene>
    <name evidence="13" type="primary">LOC105985498</name>
</gene>
<feature type="domain" description="KRAB" evidence="11">
    <location>
        <begin position="110"/>
        <end position="181"/>
    </location>
</feature>
<keyword evidence="8" id="KW-0539">Nucleus</keyword>
<dbReference type="Pfam" id="PF00096">
    <property type="entry name" value="zf-C2H2"/>
    <property type="match status" value="5"/>
</dbReference>
<dbReference type="PROSITE" id="PS50805">
    <property type="entry name" value="KRAB"/>
    <property type="match status" value="2"/>
</dbReference>
<evidence type="ECO:0000256" key="5">
    <source>
        <dbReference type="ARBA" id="ARBA00022771"/>
    </source>
</evidence>
<dbReference type="PROSITE" id="PS50157">
    <property type="entry name" value="ZINC_FINGER_C2H2_2"/>
    <property type="match status" value="7"/>
</dbReference>
<keyword evidence="12" id="KW-1185">Reference proteome</keyword>
<comment type="subcellular location">
    <subcellularLocation>
        <location evidence="1">Nucleus</location>
    </subcellularLocation>
</comment>
<dbReference type="InterPro" id="IPR001909">
    <property type="entry name" value="KRAB"/>
</dbReference>
<accession>A0A1S3F658</accession>
<organism evidence="12 13">
    <name type="scientific">Dipodomys ordii</name>
    <name type="common">Ord's kangaroo rat</name>
    <dbReference type="NCBI Taxonomy" id="10020"/>
    <lineage>
        <taxon>Eukaryota</taxon>
        <taxon>Metazoa</taxon>
        <taxon>Chordata</taxon>
        <taxon>Craniata</taxon>
        <taxon>Vertebrata</taxon>
        <taxon>Euteleostomi</taxon>
        <taxon>Mammalia</taxon>
        <taxon>Eutheria</taxon>
        <taxon>Euarchontoglires</taxon>
        <taxon>Glires</taxon>
        <taxon>Rodentia</taxon>
        <taxon>Castorimorpha</taxon>
        <taxon>Heteromyidae</taxon>
        <taxon>Dipodomyinae</taxon>
        <taxon>Dipodomys</taxon>
    </lineage>
</organism>
<dbReference type="GO" id="GO:0000977">
    <property type="term" value="F:RNA polymerase II transcription regulatory region sequence-specific DNA binding"/>
    <property type="evidence" value="ECO:0007669"/>
    <property type="project" value="TreeGrafter"/>
</dbReference>
<keyword evidence="5 9" id="KW-0863">Zinc-finger</keyword>
<feature type="domain" description="C2H2-type" evidence="10">
    <location>
        <begin position="622"/>
        <end position="646"/>
    </location>
</feature>
<dbReference type="Gene3D" id="3.30.160.60">
    <property type="entry name" value="Classic Zinc Finger"/>
    <property type="match status" value="8"/>
</dbReference>
<keyword evidence="3" id="KW-0479">Metal-binding</keyword>
<dbReference type="Proteomes" id="UP000081671">
    <property type="component" value="Unplaced"/>
</dbReference>
<dbReference type="CDD" id="cd07765">
    <property type="entry name" value="KRAB_A-box"/>
    <property type="match status" value="2"/>
</dbReference>
<reference evidence="13" key="1">
    <citation type="submission" date="2025-08" db="UniProtKB">
        <authorList>
            <consortium name="RefSeq"/>
        </authorList>
    </citation>
    <scope>IDENTIFICATION</scope>
    <source>
        <tissue evidence="13">Kidney</tissue>
    </source>
</reference>
<dbReference type="SMART" id="SM00349">
    <property type="entry name" value="KRAB"/>
    <property type="match status" value="2"/>
</dbReference>
<keyword evidence="4" id="KW-0677">Repeat</keyword>
<dbReference type="FunFam" id="3.30.160.60:FF:000478">
    <property type="entry name" value="Zinc finger protein 133"/>
    <property type="match status" value="1"/>
</dbReference>
<dbReference type="KEGG" id="dord:105985498"/>
<dbReference type="SUPFAM" id="SSF57667">
    <property type="entry name" value="beta-beta-alpha zinc fingers"/>
    <property type="match status" value="6"/>
</dbReference>
<evidence type="ECO:0000259" key="11">
    <source>
        <dbReference type="PROSITE" id="PS50805"/>
    </source>
</evidence>
<proteinExistence type="inferred from homology"/>
<dbReference type="GO" id="GO:0008270">
    <property type="term" value="F:zinc ion binding"/>
    <property type="evidence" value="ECO:0007669"/>
    <property type="project" value="UniProtKB-KW"/>
</dbReference>
<feature type="domain" description="C2H2-type" evidence="10">
    <location>
        <begin position="594"/>
        <end position="621"/>
    </location>
</feature>
<evidence type="ECO:0000256" key="9">
    <source>
        <dbReference type="PROSITE-ProRule" id="PRU00042"/>
    </source>
</evidence>
<dbReference type="InterPro" id="IPR036051">
    <property type="entry name" value="KRAB_dom_sf"/>
</dbReference>
<dbReference type="GeneID" id="105985498"/>
<feature type="domain" description="C2H2-type" evidence="10">
    <location>
        <begin position="454"/>
        <end position="481"/>
    </location>
</feature>
<feature type="domain" description="C2H2-type" evidence="10">
    <location>
        <begin position="510"/>
        <end position="537"/>
    </location>
</feature>
<dbReference type="SUPFAM" id="SSF109640">
    <property type="entry name" value="KRAB domain (Kruppel-associated box)"/>
    <property type="match status" value="2"/>
</dbReference>
<sequence length="646" mass="75780">MLPEPSVHCQQHTGMRGSLKLVSFHDVAVRFSWEEWQHLDLAQRTLYRDVMLETYSNLVFLRHCAPKPKLIVKLEQGAEPWRREASDKNLTEHSVHCQQQERTKEFLKLMSFDDVVVDFSWEEWQHLGIAQRTLYRDVMLETYSNMVSLGHHIPKPNLIVKLEQGVEPWRREDSDKNLTDVQAMEDVTSCQESPDEYLCEVSVTNSNTVEERMRLVTTSNLSSKDKLELIRNNGNSLGMRTEVFIEYQNMLPYGELDEVHVAYKPPDQSLRYLDHFSQKDESPDELQYFEHSGKRKVLNSEIIFFSRNWVHVREPSCKYNEYREDYNKSTFLAQGVHQGGKTTPECAAYGNLFYLRPIVSTHQKMYKGDDPCTCSECEKSFRKKIHLTKPQSKYPEEKSNEYIQCAKSTSQKSNLTFQPQTPIEDKPYEHEECRKFQKSALSRHQRAYMEKEPYECNQCGKSFTCKKHLDVHQRIHIGEKHYEYKKCEKSFTQKSQINRQKLCHTAEKLFECNKCGKSFTRKSHLTSHQITHTGERPYECNQCGKLFRWKSNLTLHQSTHTGEKPYECNQCGRSFRIKSHLTSHQRTHTGEKPYECNKCGKSFRRKSHLTSHQRTHTGGKRYGCNTSGKSFRGKSDLILHQRTHTG</sequence>
<evidence type="ECO:0000313" key="13">
    <source>
        <dbReference type="RefSeq" id="XP_012871509.1"/>
    </source>
</evidence>
<dbReference type="Pfam" id="PF01352">
    <property type="entry name" value="KRAB"/>
    <property type="match status" value="2"/>
</dbReference>